<feature type="compositionally biased region" description="Basic and acidic residues" evidence="1">
    <location>
        <begin position="1"/>
        <end position="10"/>
    </location>
</feature>
<feature type="non-terminal residue" evidence="2">
    <location>
        <position position="215"/>
    </location>
</feature>
<protein>
    <submittedName>
        <fullName evidence="2">Uncharacterized protein</fullName>
    </submittedName>
</protein>
<reference evidence="2 3" key="1">
    <citation type="submission" date="2020-02" db="EMBL/GenBank/DDBJ databases">
        <title>Whole-genome analyses of novel actinobacteria.</title>
        <authorList>
            <person name="Sahin N."/>
            <person name="Tatar D."/>
        </authorList>
    </citation>
    <scope>NUCLEOTIDE SEQUENCE [LARGE SCALE GENOMIC DNA]</scope>
    <source>
        <strain evidence="2 3">SB3404</strain>
    </source>
</reference>
<sequence length="215" mass="21599">MMTSRREHPTHSTGAPPAQSVPRPTLCERDDPCLDGLFTYCLSVMCEHDAAIHATGEALAIAERQRARGRAPADPGAQRAWLYALARWSCLRRLAEQKEKEREAREKAAKTKEAGREGRPGGAAPAAESAGGPAPTPAGPAGSASPVSPASPEGSAGKPAAPATASGAASGPAPGPGRGSAHGWAPSGSVRPREPGPHPGRPGVPGSGRAGVGGA</sequence>
<organism evidence="2 3">
    <name type="scientific">Streptomyces boncukensis</name>
    <dbReference type="NCBI Taxonomy" id="2711219"/>
    <lineage>
        <taxon>Bacteria</taxon>
        <taxon>Bacillati</taxon>
        <taxon>Actinomycetota</taxon>
        <taxon>Actinomycetes</taxon>
        <taxon>Kitasatosporales</taxon>
        <taxon>Streptomycetaceae</taxon>
        <taxon>Streptomyces</taxon>
    </lineage>
</organism>
<evidence type="ECO:0000313" key="3">
    <source>
        <dbReference type="Proteomes" id="UP000477722"/>
    </source>
</evidence>
<dbReference type="EMBL" id="JAAKZZ010000625">
    <property type="protein sequence ID" value="NGO73109.1"/>
    <property type="molecule type" value="Genomic_DNA"/>
</dbReference>
<keyword evidence="3" id="KW-1185">Reference proteome</keyword>
<feature type="region of interest" description="Disordered" evidence="1">
    <location>
        <begin position="1"/>
        <end position="24"/>
    </location>
</feature>
<feature type="region of interest" description="Disordered" evidence="1">
    <location>
        <begin position="100"/>
        <end position="215"/>
    </location>
</feature>
<feature type="compositionally biased region" description="Gly residues" evidence="1">
    <location>
        <begin position="203"/>
        <end position="215"/>
    </location>
</feature>
<dbReference type="Proteomes" id="UP000477722">
    <property type="component" value="Unassembled WGS sequence"/>
</dbReference>
<gene>
    <name evidence="2" type="ORF">G5C65_33190</name>
</gene>
<accession>A0A6G4X6E2</accession>
<name>A0A6G4X6E2_9ACTN</name>
<evidence type="ECO:0000256" key="1">
    <source>
        <dbReference type="SAM" id="MobiDB-lite"/>
    </source>
</evidence>
<proteinExistence type="predicted"/>
<comment type="caution">
    <text evidence="2">The sequence shown here is derived from an EMBL/GenBank/DDBJ whole genome shotgun (WGS) entry which is preliminary data.</text>
</comment>
<feature type="compositionally biased region" description="Low complexity" evidence="1">
    <location>
        <begin position="122"/>
        <end position="172"/>
    </location>
</feature>
<feature type="compositionally biased region" description="Basic and acidic residues" evidence="1">
    <location>
        <begin position="100"/>
        <end position="119"/>
    </location>
</feature>
<evidence type="ECO:0000313" key="2">
    <source>
        <dbReference type="EMBL" id="NGO73109.1"/>
    </source>
</evidence>
<dbReference type="AlphaFoldDB" id="A0A6G4X6E2"/>